<dbReference type="GO" id="GO:0006629">
    <property type="term" value="P:lipid metabolic process"/>
    <property type="evidence" value="ECO:0007669"/>
    <property type="project" value="InterPro"/>
</dbReference>
<protein>
    <submittedName>
        <fullName evidence="1">Uncharacterized protein</fullName>
    </submittedName>
</protein>
<dbReference type="InterPro" id="IPR017946">
    <property type="entry name" value="PLC-like_Pdiesterase_TIM-brl"/>
</dbReference>
<proteinExistence type="predicted"/>
<dbReference type="EMBL" id="VSSQ01039300">
    <property type="protein sequence ID" value="MPM92350.1"/>
    <property type="molecule type" value="Genomic_DNA"/>
</dbReference>
<sequence>MKNMIEYEVDGVFSDYPDLIRDILNSEESK</sequence>
<comment type="caution">
    <text evidence="1">The sequence shown here is derived from an EMBL/GenBank/DDBJ whole genome shotgun (WGS) entry which is preliminary data.</text>
</comment>
<organism evidence="1">
    <name type="scientific">bioreactor metagenome</name>
    <dbReference type="NCBI Taxonomy" id="1076179"/>
    <lineage>
        <taxon>unclassified sequences</taxon>
        <taxon>metagenomes</taxon>
        <taxon>ecological metagenomes</taxon>
    </lineage>
</organism>
<dbReference type="AlphaFoldDB" id="A0A645DS86"/>
<name>A0A645DS86_9ZZZZ</name>
<evidence type="ECO:0000313" key="1">
    <source>
        <dbReference type="EMBL" id="MPM92350.1"/>
    </source>
</evidence>
<reference evidence="1" key="1">
    <citation type="submission" date="2019-08" db="EMBL/GenBank/DDBJ databases">
        <authorList>
            <person name="Kucharzyk K."/>
            <person name="Murdoch R.W."/>
            <person name="Higgins S."/>
            <person name="Loffler F."/>
        </authorList>
    </citation>
    <scope>NUCLEOTIDE SEQUENCE</scope>
</reference>
<dbReference type="GO" id="GO:0008081">
    <property type="term" value="F:phosphoric diester hydrolase activity"/>
    <property type="evidence" value="ECO:0007669"/>
    <property type="project" value="InterPro"/>
</dbReference>
<gene>
    <name evidence="1" type="ORF">SDC9_139485</name>
</gene>
<dbReference type="Gene3D" id="3.20.20.190">
    <property type="entry name" value="Phosphatidylinositol (PI) phosphodiesterase"/>
    <property type="match status" value="1"/>
</dbReference>
<accession>A0A645DS86</accession>